<dbReference type="GO" id="GO:0004140">
    <property type="term" value="F:dephospho-CoA kinase activity"/>
    <property type="evidence" value="ECO:0007669"/>
    <property type="project" value="UniProtKB-UniRule"/>
</dbReference>
<comment type="function">
    <text evidence="5">Catalyzes the phosphorylation of the 3'-hydroxyl group of dephosphocoenzyme A to form coenzyme A.</text>
</comment>
<gene>
    <name evidence="5" type="primary">coaE</name>
    <name evidence="7" type="ORF">MAIT1_01015</name>
</gene>
<evidence type="ECO:0000256" key="4">
    <source>
        <dbReference type="ARBA" id="ARBA00022993"/>
    </source>
</evidence>
<dbReference type="InterPro" id="IPR027417">
    <property type="entry name" value="P-loop_NTPase"/>
</dbReference>
<dbReference type="InterPro" id="IPR001977">
    <property type="entry name" value="Depp_CoAkinase"/>
</dbReference>
<dbReference type="CDD" id="cd02022">
    <property type="entry name" value="DPCK"/>
    <property type="match status" value="1"/>
</dbReference>
<comment type="subcellular location">
    <subcellularLocation>
        <location evidence="5">Cytoplasm</location>
    </subcellularLocation>
</comment>
<dbReference type="AlphaFoldDB" id="A0A1Y2K3P9"/>
<evidence type="ECO:0000256" key="3">
    <source>
        <dbReference type="ARBA" id="ARBA00022840"/>
    </source>
</evidence>
<reference evidence="7 8" key="1">
    <citation type="journal article" date="2016" name="BMC Genomics">
        <title>Combined genomic and structural analyses of a cultured magnetotactic bacterium reveals its niche adaptation to a dynamic environment.</title>
        <authorList>
            <person name="Araujo A.C."/>
            <person name="Morillo V."/>
            <person name="Cypriano J."/>
            <person name="Teixeira L.C."/>
            <person name="Leao P."/>
            <person name="Lyra S."/>
            <person name="Almeida L.G."/>
            <person name="Bazylinski D.A."/>
            <person name="Vasconcellos A.T."/>
            <person name="Abreu F."/>
            <person name="Lins U."/>
        </authorList>
    </citation>
    <scope>NUCLEOTIDE SEQUENCE [LARGE SCALE GENOMIC DNA]</scope>
    <source>
        <strain evidence="7 8">IT-1</strain>
    </source>
</reference>
<dbReference type="PANTHER" id="PTHR10695:SF46">
    <property type="entry name" value="BIFUNCTIONAL COENZYME A SYNTHASE-RELATED"/>
    <property type="match status" value="1"/>
</dbReference>
<dbReference type="Pfam" id="PF01121">
    <property type="entry name" value="CoaE"/>
    <property type="match status" value="1"/>
</dbReference>
<dbReference type="GO" id="GO:0005524">
    <property type="term" value="F:ATP binding"/>
    <property type="evidence" value="ECO:0007669"/>
    <property type="project" value="UniProtKB-UniRule"/>
</dbReference>
<comment type="catalytic activity">
    <reaction evidence="5">
        <text>3'-dephospho-CoA + ATP = ADP + CoA + H(+)</text>
        <dbReference type="Rhea" id="RHEA:18245"/>
        <dbReference type="ChEBI" id="CHEBI:15378"/>
        <dbReference type="ChEBI" id="CHEBI:30616"/>
        <dbReference type="ChEBI" id="CHEBI:57287"/>
        <dbReference type="ChEBI" id="CHEBI:57328"/>
        <dbReference type="ChEBI" id="CHEBI:456216"/>
        <dbReference type="EC" id="2.7.1.24"/>
    </reaction>
</comment>
<dbReference type="GO" id="GO:0005737">
    <property type="term" value="C:cytoplasm"/>
    <property type="evidence" value="ECO:0007669"/>
    <property type="project" value="UniProtKB-SubCell"/>
</dbReference>
<dbReference type="EMBL" id="LVJN01000019">
    <property type="protein sequence ID" value="OSM03950.1"/>
    <property type="molecule type" value="Genomic_DNA"/>
</dbReference>
<keyword evidence="3 5" id="KW-0067">ATP-binding</keyword>
<keyword evidence="5 7" id="KW-0418">Kinase</keyword>
<keyword evidence="8" id="KW-1185">Reference proteome</keyword>
<dbReference type="OrthoDB" id="9812943at2"/>
<dbReference type="HAMAP" id="MF_00376">
    <property type="entry name" value="Dephospho_CoA_kinase"/>
    <property type="match status" value="1"/>
</dbReference>
<sequence>MFLLGVTGSMGCGKSRVSKRLVELGAHLLDSDQLARAAVAPGSEGLRRVAEYFGAEVIQEDGSLNRRRLGELVFENPARRKELEGIIHPQIWRMQAESLTRWQAETPDAVVVLEIPLLFETGAQRKCDLTVTVACGEQQMARLAERGNMDEATKRRVIAQQTPEAEKKRLADVVIDNSGQWEATEAQIQALWGQVNGRQGKAWPWPGAE</sequence>
<comment type="similarity">
    <text evidence="1 5">Belongs to the CoaE family.</text>
</comment>
<dbReference type="EC" id="2.7.1.24" evidence="5 6"/>
<protein>
    <recommendedName>
        <fullName evidence="5 6">Dephospho-CoA kinase</fullName>
        <ecNumber evidence="5 6">2.7.1.24</ecNumber>
    </recommendedName>
    <alternativeName>
        <fullName evidence="5">Dephosphocoenzyme A kinase</fullName>
    </alternativeName>
</protein>
<dbReference type="PROSITE" id="PS51219">
    <property type="entry name" value="DPCK"/>
    <property type="match status" value="1"/>
</dbReference>
<dbReference type="UniPathway" id="UPA00241">
    <property type="reaction ID" value="UER00356"/>
</dbReference>
<dbReference type="GO" id="GO:0015937">
    <property type="term" value="P:coenzyme A biosynthetic process"/>
    <property type="evidence" value="ECO:0007669"/>
    <property type="project" value="UniProtKB-UniRule"/>
</dbReference>
<dbReference type="STRING" id="1434232.MAIT1_01015"/>
<dbReference type="RefSeq" id="WP_085442075.1">
    <property type="nucleotide sequence ID" value="NZ_LVJN01000019.1"/>
</dbReference>
<evidence type="ECO:0000313" key="7">
    <source>
        <dbReference type="EMBL" id="OSM03950.1"/>
    </source>
</evidence>
<evidence type="ECO:0000256" key="6">
    <source>
        <dbReference type="NCBIfam" id="TIGR00152"/>
    </source>
</evidence>
<dbReference type="PANTHER" id="PTHR10695">
    <property type="entry name" value="DEPHOSPHO-COA KINASE-RELATED"/>
    <property type="match status" value="1"/>
</dbReference>
<dbReference type="Proteomes" id="UP000194003">
    <property type="component" value="Unassembled WGS sequence"/>
</dbReference>
<proteinExistence type="inferred from homology"/>
<keyword evidence="5" id="KW-0963">Cytoplasm</keyword>
<evidence type="ECO:0000256" key="2">
    <source>
        <dbReference type="ARBA" id="ARBA00022741"/>
    </source>
</evidence>
<comment type="caution">
    <text evidence="7">The sequence shown here is derived from an EMBL/GenBank/DDBJ whole genome shotgun (WGS) entry which is preliminary data.</text>
</comment>
<evidence type="ECO:0000256" key="5">
    <source>
        <dbReference type="HAMAP-Rule" id="MF_00376"/>
    </source>
</evidence>
<evidence type="ECO:0000256" key="1">
    <source>
        <dbReference type="ARBA" id="ARBA00009018"/>
    </source>
</evidence>
<evidence type="ECO:0000313" key="8">
    <source>
        <dbReference type="Proteomes" id="UP000194003"/>
    </source>
</evidence>
<keyword evidence="2 5" id="KW-0547">Nucleotide-binding</keyword>
<dbReference type="NCBIfam" id="TIGR00152">
    <property type="entry name" value="dephospho-CoA kinase"/>
    <property type="match status" value="1"/>
</dbReference>
<dbReference type="SUPFAM" id="SSF52540">
    <property type="entry name" value="P-loop containing nucleoside triphosphate hydrolases"/>
    <property type="match status" value="1"/>
</dbReference>
<name>A0A1Y2K3P9_9PROT</name>
<keyword evidence="5" id="KW-0808">Transferase</keyword>
<feature type="binding site" evidence="5">
    <location>
        <begin position="11"/>
        <end position="16"/>
    </location>
    <ligand>
        <name>ATP</name>
        <dbReference type="ChEBI" id="CHEBI:30616"/>
    </ligand>
</feature>
<organism evidence="7 8">
    <name type="scientific">Magnetofaba australis IT-1</name>
    <dbReference type="NCBI Taxonomy" id="1434232"/>
    <lineage>
        <taxon>Bacteria</taxon>
        <taxon>Pseudomonadati</taxon>
        <taxon>Pseudomonadota</taxon>
        <taxon>Magnetococcia</taxon>
        <taxon>Magnetococcales</taxon>
        <taxon>Magnetococcaceae</taxon>
        <taxon>Magnetofaba</taxon>
    </lineage>
</organism>
<accession>A0A1Y2K3P9</accession>
<comment type="pathway">
    <text evidence="5">Cofactor biosynthesis; coenzyme A biosynthesis; CoA from (R)-pantothenate: step 5/5.</text>
</comment>
<keyword evidence="4 5" id="KW-0173">Coenzyme A biosynthesis</keyword>
<dbReference type="Gene3D" id="3.40.50.300">
    <property type="entry name" value="P-loop containing nucleotide triphosphate hydrolases"/>
    <property type="match status" value="1"/>
</dbReference>